<dbReference type="RefSeq" id="WP_242019230.1">
    <property type="nucleotide sequence ID" value="NZ_JAMPKK010000082.1"/>
</dbReference>
<sequence length="102" mass="10973">MSDKEIARRQENRKPIAIATLLPSVREMQANQLMSKTVLITSAFSGIGKAAAQLFAPQGWNVVAKARSLEQVPDLAQLERVAVLGLDVTDTSSIHDAVETAS</sequence>
<organism evidence="3 4">
    <name type="scientific">Funiculus sociatus GB2-A5</name>
    <dbReference type="NCBI Taxonomy" id="2933946"/>
    <lineage>
        <taxon>Bacteria</taxon>
        <taxon>Bacillati</taxon>
        <taxon>Cyanobacteriota</taxon>
        <taxon>Cyanophyceae</taxon>
        <taxon>Coleofasciculales</taxon>
        <taxon>Coleofasciculaceae</taxon>
        <taxon>Funiculus</taxon>
    </lineage>
</organism>
<protein>
    <submittedName>
        <fullName evidence="3">SDR family NAD(P)-dependent oxidoreductase</fullName>
    </submittedName>
</protein>
<keyword evidence="4" id="KW-1185">Reference proteome</keyword>
<evidence type="ECO:0000313" key="4">
    <source>
        <dbReference type="Proteomes" id="UP001442494"/>
    </source>
</evidence>
<dbReference type="EMBL" id="JAMPKK010000082">
    <property type="protein sequence ID" value="MEP0867696.1"/>
    <property type="molecule type" value="Genomic_DNA"/>
</dbReference>
<dbReference type="InterPro" id="IPR002347">
    <property type="entry name" value="SDR_fam"/>
</dbReference>
<proteinExistence type="inferred from homology"/>
<evidence type="ECO:0000256" key="2">
    <source>
        <dbReference type="ARBA" id="ARBA00023002"/>
    </source>
</evidence>
<accession>A0ABV0JYF5</accession>
<dbReference type="Pfam" id="PF00106">
    <property type="entry name" value="adh_short"/>
    <property type="match status" value="1"/>
</dbReference>
<reference evidence="3 4" key="1">
    <citation type="submission" date="2022-04" db="EMBL/GenBank/DDBJ databases">
        <title>Positive selection, recombination, and allopatry shape intraspecific diversity of widespread and dominant cyanobacteria.</title>
        <authorList>
            <person name="Wei J."/>
            <person name="Shu W."/>
            <person name="Hu C."/>
        </authorList>
    </citation>
    <scope>NUCLEOTIDE SEQUENCE [LARGE SCALE GENOMIC DNA]</scope>
    <source>
        <strain evidence="3 4">GB2-A5</strain>
    </source>
</reference>
<gene>
    <name evidence="3" type="ORF">NDI37_24920</name>
</gene>
<dbReference type="SUPFAM" id="SSF51735">
    <property type="entry name" value="NAD(P)-binding Rossmann-fold domains"/>
    <property type="match status" value="1"/>
</dbReference>
<evidence type="ECO:0000256" key="1">
    <source>
        <dbReference type="ARBA" id="ARBA00006484"/>
    </source>
</evidence>
<dbReference type="PANTHER" id="PTHR44169">
    <property type="entry name" value="NADPH-DEPENDENT 1-ACYLDIHYDROXYACETONE PHOSPHATE REDUCTASE"/>
    <property type="match status" value="1"/>
</dbReference>
<dbReference type="PANTHER" id="PTHR44169:SF6">
    <property type="entry name" value="NADPH-DEPENDENT 1-ACYLDIHYDROXYACETONE PHOSPHATE REDUCTASE"/>
    <property type="match status" value="1"/>
</dbReference>
<comment type="caution">
    <text evidence="3">The sequence shown here is derived from an EMBL/GenBank/DDBJ whole genome shotgun (WGS) entry which is preliminary data.</text>
</comment>
<dbReference type="Gene3D" id="3.40.50.720">
    <property type="entry name" value="NAD(P)-binding Rossmann-like Domain"/>
    <property type="match status" value="1"/>
</dbReference>
<name>A0ABV0JYF5_9CYAN</name>
<dbReference type="InterPro" id="IPR036291">
    <property type="entry name" value="NAD(P)-bd_dom_sf"/>
</dbReference>
<evidence type="ECO:0000313" key="3">
    <source>
        <dbReference type="EMBL" id="MEP0867696.1"/>
    </source>
</evidence>
<comment type="similarity">
    <text evidence="1">Belongs to the short-chain dehydrogenases/reductases (SDR) family.</text>
</comment>
<keyword evidence="2" id="KW-0560">Oxidoreductase</keyword>
<dbReference type="Proteomes" id="UP001442494">
    <property type="component" value="Unassembled WGS sequence"/>
</dbReference>